<evidence type="ECO:0000313" key="1">
    <source>
        <dbReference type="EMBL" id="KAK4305713.1"/>
    </source>
</evidence>
<proteinExistence type="predicted"/>
<reference evidence="1" key="1">
    <citation type="submission" date="2023-11" db="EMBL/GenBank/DDBJ databases">
        <title>Genome assemblies of two species of porcelain crab, Petrolisthes cinctipes and Petrolisthes manimaculis (Anomura: Porcellanidae).</title>
        <authorList>
            <person name="Angst P."/>
        </authorList>
    </citation>
    <scope>NUCLEOTIDE SEQUENCE</scope>
    <source>
        <strain evidence="1">PB745_02</strain>
        <tissue evidence="1">Gill</tissue>
    </source>
</reference>
<protein>
    <submittedName>
        <fullName evidence="1">Uncharacterized protein</fullName>
    </submittedName>
</protein>
<comment type="caution">
    <text evidence="1">The sequence shown here is derived from an EMBL/GenBank/DDBJ whole genome shotgun (WGS) entry which is preliminary data.</text>
</comment>
<dbReference type="EMBL" id="JAWZYT010002242">
    <property type="protein sequence ID" value="KAK4305713.1"/>
    <property type="molecule type" value="Genomic_DNA"/>
</dbReference>
<dbReference type="AlphaFoldDB" id="A0AAE1PC66"/>
<accession>A0AAE1PC66</accession>
<organism evidence="1 2">
    <name type="scientific">Petrolisthes manimaculis</name>
    <dbReference type="NCBI Taxonomy" id="1843537"/>
    <lineage>
        <taxon>Eukaryota</taxon>
        <taxon>Metazoa</taxon>
        <taxon>Ecdysozoa</taxon>
        <taxon>Arthropoda</taxon>
        <taxon>Crustacea</taxon>
        <taxon>Multicrustacea</taxon>
        <taxon>Malacostraca</taxon>
        <taxon>Eumalacostraca</taxon>
        <taxon>Eucarida</taxon>
        <taxon>Decapoda</taxon>
        <taxon>Pleocyemata</taxon>
        <taxon>Anomura</taxon>
        <taxon>Galatheoidea</taxon>
        <taxon>Porcellanidae</taxon>
        <taxon>Petrolisthes</taxon>
    </lineage>
</organism>
<name>A0AAE1PC66_9EUCA</name>
<keyword evidence="2" id="KW-1185">Reference proteome</keyword>
<sequence>MKSSTTGTSTITTIPFSITISLPLLSPSPLHFTTSTITTNLFSITISLPLLSPSPLHFTTSTITTNLFSITISLPLLSASLQLSQFLSFHQHQRSVSSLPANPFT</sequence>
<dbReference type="Proteomes" id="UP001292094">
    <property type="component" value="Unassembled WGS sequence"/>
</dbReference>
<evidence type="ECO:0000313" key="2">
    <source>
        <dbReference type="Proteomes" id="UP001292094"/>
    </source>
</evidence>
<gene>
    <name evidence="1" type="ORF">Pmani_022402</name>
</gene>